<dbReference type="Pfam" id="PF00561">
    <property type="entry name" value="Abhydrolase_1"/>
    <property type="match status" value="1"/>
</dbReference>
<protein>
    <submittedName>
        <fullName evidence="2">Alpha/beta hydrolase</fullName>
    </submittedName>
</protein>
<dbReference type="Proteomes" id="UP001596380">
    <property type="component" value="Unassembled WGS sequence"/>
</dbReference>
<gene>
    <name evidence="2" type="ORF">ACFQKB_33230</name>
</gene>
<dbReference type="Gene3D" id="3.40.50.1820">
    <property type="entry name" value="alpha/beta hydrolase"/>
    <property type="match status" value="1"/>
</dbReference>
<dbReference type="EMBL" id="JBHSXS010000029">
    <property type="protein sequence ID" value="MFC6884663.1"/>
    <property type="molecule type" value="Genomic_DNA"/>
</dbReference>
<dbReference type="PANTHER" id="PTHR43798:SF33">
    <property type="entry name" value="HYDROLASE, PUTATIVE (AFU_ORTHOLOGUE AFUA_2G14860)-RELATED"/>
    <property type="match status" value="1"/>
</dbReference>
<dbReference type="InterPro" id="IPR029058">
    <property type="entry name" value="AB_hydrolase_fold"/>
</dbReference>
<comment type="caution">
    <text evidence="2">The sequence shown here is derived from an EMBL/GenBank/DDBJ whole genome shotgun (WGS) entry which is preliminary data.</text>
</comment>
<evidence type="ECO:0000259" key="1">
    <source>
        <dbReference type="Pfam" id="PF00561"/>
    </source>
</evidence>
<dbReference type="InterPro" id="IPR050266">
    <property type="entry name" value="AB_hydrolase_sf"/>
</dbReference>
<sequence>MSFVHTRDARFHVIDLTPAKPAAPRRALRREPVVMLHELFTGSAASWFFTIAPAVARTRRVRLPDWRGHGMSERTATGYGAAAMAADLAELTADLPPFAIAGHGHGASVAVRLALAHPGRVTRLALIDPPFPSPRAVRPPASAKVPAWATAVPGAALIAEASPPRAARVVATAGARAAGESRCAGGAPLAEAARDGAGPGVAALVRQASRRPDSGGRRRLAGLLHETRVLDELAADPPVTAEELAALGTLPVLAVVGTDSPFRPAAEPVERALPRSRRHVLAGGHDLHITARARLTRLLTTFLEEDTCPK</sequence>
<evidence type="ECO:0000313" key="2">
    <source>
        <dbReference type="EMBL" id="MFC6884663.1"/>
    </source>
</evidence>
<dbReference type="RefSeq" id="WP_160823333.1">
    <property type="nucleotide sequence ID" value="NZ_JBHSXE010000001.1"/>
</dbReference>
<dbReference type="InterPro" id="IPR000073">
    <property type="entry name" value="AB_hydrolase_1"/>
</dbReference>
<keyword evidence="3" id="KW-1185">Reference proteome</keyword>
<evidence type="ECO:0000313" key="3">
    <source>
        <dbReference type="Proteomes" id="UP001596380"/>
    </source>
</evidence>
<reference evidence="3" key="1">
    <citation type="journal article" date="2019" name="Int. J. Syst. Evol. Microbiol.">
        <title>The Global Catalogue of Microorganisms (GCM) 10K type strain sequencing project: providing services to taxonomists for standard genome sequencing and annotation.</title>
        <authorList>
            <consortium name="The Broad Institute Genomics Platform"/>
            <consortium name="The Broad Institute Genome Sequencing Center for Infectious Disease"/>
            <person name="Wu L."/>
            <person name="Ma J."/>
        </authorList>
    </citation>
    <scope>NUCLEOTIDE SEQUENCE [LARGE SCALE GENOMIC DNA]</scope>
    <source>
        <strain evidence="3">JCM 3369</strain>
    </source>
</reference>
<accession>A0ABW2CVL8</accession>
<proteinExistence type="predicted"/>
<dbReference type="PRINTS" id="PR00111">
    <property type="entry name" value="ABHYDROLASE"/>
</dbReference>
<dbReference type="SUPFAM" id="SSF53474">
    <property type="entry name" value="alpha/beta-Hydrolases"/>
    <property type="match status" value="1"/>
</dbReference>
<dbReference type="PANTHER" id="PTHR43798">
    <property type="entry name" value="MONOACYLGLYCEROL LIPASE"/>
    <property type="match status" value="1"/>
</dbReference>
<keyword evidence="2" id="KW-0378">Hydrolase</keyword>
<name>A0ABW2CVL8_9ACTN</name>
<dbReference type="GO" id="GO:0016787">
    <property type="term" value="F:hydrolase activity"/>
    <property type="evidence" value="ECO:0007669"/>
    <property type="project" value="UniProtKB-KW"/>
</dbReference>
<feature type="domain" description="AB hydrolase-1" evidence="1">
    <location>
        <begin position="32"/>
        <end position="175"/>
    </location>
</feature>
<organism evidence="2 3">
    <name type="scientific">Actinomadura yumaensis</name>
    <dbReference type="NCBI Taxonomy" id="111807"/>
    <lineage>
        <taxon>Bacteria</taxon>
        <taxon>Bacillati</taxon>
        <taxon>Actinomycetota</taxon>
        <taxon>Actinomycetes</taxon>
        <taxon>Streptosporangiales</taxon>
        <taxon>Thermomonosporaceae</taxon>
        <taxon>Actinomadura</taxon>
    </lineage>
</organism>